<dbReference type="AlphaFoldDB" id="A0A8T0H4S3"/>
<evidence type="ECO:0000256" key="4">
    <source>
        <dbReference type="ARBA" id="ARBA00022729"/>
    </source>
</evidence>
<evidence type="ECO:0000256" key="3">
    <source>
        <dbReference type="ARBA" id="ARBA00022692"/>
    </source>
</evidence>
<dbReference type="Pfam" id="PF01476">
    <property type="entry name" value="LysM"/>
    <property type="match status" value="1"/>
</dbReference>
<comment type="subcellular location">
    <subcellularLocation>
        <location evidence="1">Cell membrane</location>
        <topology evidence="1">Single-pass membrane protein</topology>
    </subcellularLocation>
</comment>
<name>A0A8T0H4S3_CERPU</name>
<keyword evidence="3" id="KW-0812">Transmembrane</keyword>
<dbReference type="Proteomes" id="UP000822688">
    <property type="component" value="Chromosome 7"/>
</dbReference>
<dbReference type="InterPro" id="IPR044812">
    <property type="entry name" value="CERK1/LYK3-like"/>
</dbReference>
<feature type="signal peptide" evidence="8">
    <location>
        <begin position="1"/>
        <end position="29"/>
    </location>
</feature>
<feature type="domain" description="LysM" evidence="9">
    <location>
        <begin position="107"/>
        <end position="154"/>
    </location>
</feature>
<dbReference type="PANTHER" id="PTHR46204">
    <property type="entry name" value="CHITIN ELICITOR RECEPTOR KINASE 1-RELATED"/>
    <property type="match status" value="1"/>
</dbReference>
<dbReference type="SMART" id="SM00257">
    <property type="entry name" value="LysM"/>
    <property type="match status" value="3"/>
</dbReference>
<evidence type="ECO:0000313" key="11">
    <source>
        <dbReference type="Proteomes" id="UP000822688"/>
    </source>
</evidence>
<keyword evidence="2" id="KW-1003">Cell membrane</keyword>
<evidence type="ECO:0000256" key="5">
    <source>
        <dbReference type="ARBA" id="ARBA00022989"/>
    </source>
</evidence>
<evidence type="ECO:0000256" key="8">
    <source>
        <dbReference type="SAM" id="SignalP"/>
    </source>
</evidence>
<dbReference type="Gene3D" id="3.10.350.10">
    <property type="entry name" value="LysM domain"/>
    <property type="match status" value="3"/>
</dbReference>
<protein>
    <recommendedName>
        <fullName evidence="9">LysM domain-containing protein</fullName>
    </recommendedName>
</protein>
<organism evidence="10 11">
    <name type="scientific">Ceratodon purpureus</name>
    <name type="common">Fire moss</name>
    <name type="synonym">Dicranum purpureum</name>
    <dbReference type="NCBI Taxonomy" id="3225"/>
    <lineage>
        <taxon>Eukaryota</taxon>
        <taxon>Viridiplantae</taxon>
        <taxon>Streptophyta</taxon>
        <taxon>Embryophyta</taxon>
        <taxon>Bryophyta</taxon>
        <taxon>Bryophytina</taxon>
        <taxon>Bryopsida</taxon>
        <taxon>Dicranidae</taxon>
        <taxon>Pseudoditrichales</taxon>
        <taxon>Ditrichaceae</taxon>
        <taxon>Ceratodon</taxon>
    </lineage>
</organism>
<feature type="chain" id="PRO_5035717563" description="LysM domain-containing protein" evidence="8">
    <location>
        <begin position="30"/>
        <end position="239"/>
    </location>
</feature>
<keyword evidence="4 8" id="KW-0732">Signal</keyword>
<evidence type="ECO:0000256" key="1">
    <source>
        <dbReference type="ARBA" id="ARBA00004162"/>
    </source>
</evidence>
<dbReference type="InterPro" id="IPR036779">
    <property type="entry name" value="LysM_dom_sf"/>
</dbReference>
<dbReference type="GO" id="GO:0045087">
    <property type="term" value="P:innate immune response"/>
    <property type="evidence" value="ECO:0007669"/>
    <property type="project" value="InterPro"/>
</dbReference>
<keyword evidence="5" id="KW-1133">Transmembrane helix</keyword>
<gene>
    <name evidence="10" type="ORF">KC19_7G097400</name>
</gene>
<sequence length="239" mass="25854">MKGGIFEFHMCRLVTLILWLCIIARRETGVLVVRADCVPVTGCNALAYYSVKTGDTIVALTSRFQINEKSLQAYNKNVTNVNVILAGTNLYLPFQCTCLNGQLVHLFTYVIGSTDTLGSIANQTYQKLTTVADIKSASNLDNANIITTGNTLSIPVKCFCGDPKVSRSYGLFTTYVVQATDQLAGVATNFSVDATDLSKLNSDVTSLTPDSIIFIPTRDANGAFAPFNEYVSASVRCSI</sequence>
<feature type="domain" description="LysM" evidence="9">
    <location>
        <begin position="47"/>
        <end position="92"/>
    </location>
</feature>
<keyword evidence="6" id="KW-0472">Membrane</keyword>
<dbReference type="InterPro" id="IPR018392">
    <property type="entry name" value="LysM"/>
</dbReference>
<accession>A0A8T0H4S3</accession>
<keyword evidence="7" id="KW-1015">Disulfide bond</keyword>
<dbReference type="PANTHER" id="PTHR46204:SF2">
    <property type="entry name" value="CHITIN ELICITOR RECEPTOR KINASE 1"/>
    <property type="match status" value="1"/>
</dbReference>
<dbReference type="GO" id="GO:0019199">
    <property type="term" value="F:transmembrane receptor protein kinase activity"/>
    <property type="evidence" value="ECO:0007669"/>
    <property type="project" value="InterPro"/>
</dbReference>
<evidence type="ECO:0000256" key="7">
    <source>
        <dbReference type="ARBA" id="ARBA00023157"/>
    </source>
</evidence>
<dbReference type="InterPro" id="IPR056562">
    <property type="entry name" value="LysM2_CERK1_LYK3_4_5"/>
</dbReference>
<dbReference type="Pfam" id="PF23472">
    <property type="entry name" value="LysM2_CERK1_LYK3_4_5"/>
    <property type="match status" value="1"/>
</dbReference>
<dbReference type="EMBL" id="CM026428">
    <property type="protein sequence ID" value="KAG0566926.1"/>
    <property type="molecule type" value="Genomic_DNA"/>
</dbReference>
<proteinExistence type="predicted"/>
<evidence type="ECO:0000259" key="9">
    <source>
        <dbReference type="PROSITE" id="PS51782"/>
    </source>
</evidence>
<dbReference type="SUPFAM" id="SSF54106">
    <property type="entry name" value="LysM domain"/>
    <property type="match status" value="2"/>
</dbReference>
<evidence type="ECO:0000256" key="2">
    <source>
        <dbReference type="ARBA" id="ARBA00022475"/>
    </source>
</evidence>
<evidence type="ECO:0000313" key="10">
    <source>
        <dbReference type="EMBL" id="KAG0566926.1"/>
    </source>
</evidence>
<dbReference type="CDD" id="cd00118">
    <property type="entry name" value="LysM"/>
    <property type="match status" value="1"/>
</dbReference>
<reference evidence="10" key="1">
    <citation type="submission" date="2020-06" db="EMBL/GenBank/DDBJ databases">
        <title>WGS assembly of Ceratodon purpureus strain R40.</title>
        <authorList>
            <person name="Carey S.B."/>
            <person name="Jenkins J."/>
            <person name="Shu S."/>
            <person name="Lovell J.T."/>
            <person name="Sreedasyam A."/>
            <person name="Maumus F."/>
            <person name="Tiley G.P."/>
            <person name="Fernandez-Pozo N."/>
            <person name="Barry K."/>
            <person name="Chen C."/>
            <person name="Wang M."/>
            <person name="Lipzen A."/>
            <person name="Daum C."/>
            <person name="Saski C.A."/>
            <person name="Payton A.C."/>
            <person name="Mcbreen J.C."/>
            <person name="Conrad R.E."/>
            <person name="Kollar L.M."/>
            <person name="Olsson S."/>
            <person name="Huttunen S."/>
            <person name="Landis J.B."/>
            <person name="Wickett N.J."/>
            <person name="Johnson M.G."/>
            <person name="Rensing S.A."/>
            <person name="Grimwood J."/>
            <person name="Schmutz J."/>
            <person name="Mcdaniel S.F."/>
        </authorList>
    </citation>
    <scope>NUCLEOTIDE SEQUENCE</scope>
    <source>
        <strain evidence="10">R40</strain>
    </source>
</reference>
<dbReference type="PROSITE" id="PS51782">
    <property type="entry name" value="LYSM"/>
    <property type="match status" value="2"/>
</dbReference>
<dbReference type="GO" id="GO:0005886">
    <property type="term" value="C:plasma membrane"/>
    <property type="evidence" value="ECO:0007669"/>
    <property type="project" value="UniProtKB-SubCell"/>
</dbReference>
<comment type="caution">
    <text evidence="10">The sequence shown here is derived from an EMBL/GenBank/DDBJ whole genome shotgun (WGS) entry which is preliminary data.</text>
</comment>
<evidence type="ECO:0000256" key="6">
    <source>
        <dbReference type="ARBA" id="ARBA00023136"/>
    </source>
</evidence>
<keyword evidence="11" id="KW-1185">Reference proteome</keyword>